<gene>
    <name evidence="2" type="ORF">MA16_Dca008532</name>
</gene>
<dbReference type="Pfam" id="PF07727">
    <property type="entry name" value="RVT_2"/>
    <property type="match status" value="1"/>
</dbReference>
<dbReference type="AlphaFoldDB" id="A0A2I0XHP5"/>
<organism evidence="2 3">
    <name type="scientific">Dendrobium catenatum</name>
    <dbReference type="NCBI Taxonomy" id="906689"/>
    <lineage>
        <taxon>Eukaryota</taxon>
        <taxon>Viridiplantae</taxon>
        <taxon>Streptophyta</taxon>
        <taxon>Embryophyta</taxon>
        <taxon>Tracheophyta</taxon>
        <taxon>Spermatophyta</taxon>
        <taxon>Magnoliopsida</taxon>
        <taxon>Liliopsida</taxon>
        <taxon>Asparagales</taxon>
        <taxon>Orchidaceae</taxon>
        <taxon>Epidendroideae</taxon>
        <taxon>Malaxideae</taxon>
        <taxon>Dendrobiinae</taxon>
        <taxon>Dendrobium</taxon>
    </lineage>
</organism>
<proteinExistence type="predicted"/>
<keyword evidence="3" id="KW-1185">Reference proteome</keyword>
<reference evidence="2 3" key="2">
    <citation type="journal article" date="2017" name="Nature">
        <title>The Apostasia genome and the evolution of orchids.</title>
        <authorList>
            <person name="Zhang G.Q."/>
            <person name="Liu K.W."/>
            <person name="Li Z."/>
            <person name="Lohaus R."/>
            <person name="Hsiao Y.Y."/>
            <person name="Niu S.C."/>
            <person name="Wang J.Y."/>
            <person name="Lin Y.C."/>
            <person name="Xu Q."/>
            <person name="Chen L.J."/>
            <person name="Yoshida K."/>
            <person name="Fujiwara S."/>
            <person name="Wang Z.W."/>
            <person name="Zhang Y.Q."/>
            <person name="Mitsuda N."/>
            <person name="Wang M."/>
            <person name="Liu G.H."/>
            <person name="Pecoraro L."/>
            <person name="Huang H.X."/>
            <person name="Xiao X.J."/>
            <person name="Lin M."/>
            <person name="Wu X.Y."/>
            <person name="Wu W.L."/>
            <person name="Chen Y.Y."/>
            <person name="Chang S.B."/>
            <person name="Sakamoto S."/>
            <person name="Ohme-Takagi M."/>
            <person name="Yagi M."/>
            <person name="Zeng S.J."/>
            <person name="Shen C.Y."/>
            <person name="Yeh C.M."/>
            <person name="Luo Y.B."/>
            <person name="Tsai W.C."/>
            <person name="Van de Peer Y."/>
            <person name="Liu Z.J."/>
        </authorList>
    </citation>
    <scope>NUCLEOTIDE SEQUENCE [LARGE SCALE GENOMIC DNA]</scope>
    <source>
        <tissue evidence="2">The whole plant</tissue>
    </source>
</reference>
<protein>
    <submittedName>
        <fullName evidence="2">Putative mitochondrial protein</fullName>
    </submittedName>
</protein>
<sequence>MSDEFMALQQQGTWSLVHPPTDQPILGSRWTFKTKRHTDGSIVRNKARLVAQGYTQEYGINYEETFSPVAKMQLEELSQLLQFIINGQFINWTSQMHFCTDN</sequence>
<evidence type="ECO:0000313" key="2">
    <source>
        <dbReference type="EMBL" id="PKU87436.1"/>
    </source>
</evidence>
<evidence type="ECO:0000259" key="1">
    <source>
        <dbReference type="Pfam" id="PF07727"/>
    </source>
</evidence>
<dbReference type="STRING" id="906689.A0A2I0XHP5"/>
<accession>A0A2I0XHP5</accession>
<dbReference type="EMBL" id="KZ501875">
    <property type="protein sequence ID" value="PKU87436.1"/>
    <property type="molecule type" value="Genomic_DNA"/>
</dbReference>
<reference evidence="2 3" key="1">
    <citation type="journal article" date="2016" name="Sci. Rep.">
        <title>The Dendrobium catenatum Lindl. genome sequence provides insights into polysaccharide synthase, floral development and adaptive evolution.</title>
        <authorList>
            <person name="Zhang G.Q."/>
            <person name="Xu Q."/>
            <person name="Bian C."/>
            <person name="Tsai W.C."/>
            <person name="Yeh C.M."/>
            <person name="Liu K.W."/>
            <person name="Yoshida K."/>
            <person name="Zhang L.S."/>
            <person name="Chang S.B."/>
            <person name="Chen F."/>
            <person name="Shi Y."/>
            <person name="Su Y.Y."/>
            <person name="Zhang Y.Q."/>
            <person name="Chen L.J."/>
            <person name="Yin Y."/>
            <person name="Lin M."/>
            <person name="Huang H."/>
            <person name="Deng H."/>
            <person name="Wang Z.W."/>
            <person name="Zhu S.L."/>
            <person name="Zhao X."/>
            <person name="Deng C."/>
            <person name="Niu S.C."/>
            <person name="Huang J."/>
            <person name="Wang M."/>
            <person name="Liu G.H."/>
            <person name="Yang H.J."/>
            <person name="Xiao X.J."/>
            <person name="Hsiao Y.Y."/>
            <person name="Wu W.L."/>
            <person name="Chen Y.Y."/>
            <person name="Mitsuda N."/>
            <person name="Ohme-Takagi M."/>
            <person name="Luo Y.B."/>
            <person name="Van de Peer Y."/>
            <person name="Liu Z.J."/>
        </authorList>
    </citation>
    <scope>NUCLEOTIDE SEQUENCE [LARGE SCALE GENOMIC DNA]</scope>
    <source>
        <tissue evidence="2">The whole plant</tissue>
    </source>
</reference>
<evidence type="ECO:0000313" key="3">
    <source>
        <dbReference type="Proteomes" id="UP000233837"/>
    </source>
</evidence>
<name>A0A2I0XHP5_9ASPA</name>
<dbReference type="Proteomes" id="UP000233837">
    <property type="component" value="Unassembled WGS sequence"/>
</dbReference>
<feature type="domain" description="Reverse transcriptase Ty1/copia-type" evidence="1">
    <location>
        <begin position="13"/>
        <end position="74"/>
    </location>
</feature>
<dbReference type="InterPro" id="IPR013103">
    <property type="entry name" value="RVT_2"/>
</dbReference>